<reference evidence="2" key="1">
    <citation type="submission" date="2023-03" db="EMBL/GenBank/DDBJ databases">
        <title>Mating type loci evolution in Malassezia.</title>
        <authorList>
            <person name="Coelho M.A."/>
        </authorList>
    </citation>
    <scope>NUCLEOTIDE SEQUENCE</scope>
    <source>
        <strain evidence="2">CBS 11721</strain>
    </source>
</reference>
<dbReference type="Proteomes" id="UP001219933">
    <property type="component" value="Chromosome 3"/>
</dbReference>
<proteinExistence type="predicted"/>
<feature type="chain" id="PRO_5042039959" description="Phosphoglycerate mutase family protein" evidence="1">
    <location>
        <begin position="20"/>
        <end position="215"/>
    </location>
</feature>
<keyword evidence="1" id="KW-0732">Signal</keyword>
<dbReference type="AlphaFoldDB" id="A0AAF0EVY6"/>
<gene>
    <name evidence="2" type="ORF">MCUN1_002172</name>
</gene>
<dbReference type="CDD" id="cd07040">
    <property type="entry name" value="HP"/>
    <property type="match status" value="1"/>
</dbReference>
<dbReference type="Gene3D" id="3.40.50.1240">
    <property type="entry name" value="Phosphoglycerate mutase-like"/>
    <property type="match status" value="1"/>
</dbReference>
<keyword evidence="3" id="KW-1185">Reference proteome</keyword>
<dbReference type="EMBL" id="CP119879">
    <property type="protein sequence ID" value="WFD35321.1"/>
    <property type="molecule type" value="Genomic_DNA"/>
</dbReference>
<name>A0AAF0EVY6_9BASI</name>
<evidence type="ECO:0000313" key="3">
    <source>
        <dbReference type="Proteomes" id="UP001219933"/>
    </source>
</evidence>
<dbReference type="InterPro" id="IPR029033">
    <property type="entry name" value="His_PPase_superfam"/>
</dbReference>
<accession>A0AAF0EVY6</accession>
<evidence type="ECO:0008006" key="4">
    <source>
        <dbReference type="Google" id="ProtNLM"/>
    </source>
</evidence>
<organism evidence="2 3">
    <name type="scientific">Malassezia cuniculi</name>
    <dbReference type="NCBI Taxonomy" id="948313"/>
    <lineage>
        <taxon>Eukaryota</taxon>
        <taxon>Fungi</taxon>
        <taxon>Dikarya</taxon>
        <taxon>Basidiomycota</taxon>
        <taxon>Ustilaginomycotina</taxon>
        <taxon>Malasseziomycetes</taxon>
        <taxon>Malasseziales</taxon>
        <taxon>Malasseziaceae</taxon>
        <taxon>Malassezia</taxon>
    </lineage>
</organism>
<sequence length="215" mass="24030">MRVLASLAYAALANVGASATTPHSADIQVRGAEDIKANIYLIRHGEKIDDDHVGLSDEGKERAQCVKDFFSSNSYLVDYIIAQDYKPDGKRIRPYETVKPLADKLGLQVDHHCSKEDEDCVYDTIKKASKDGKRSILVCWEHSKLTDIADKLDVNDLEYPDDRFDVVYSIKEAKVERIFSEQCPNLDSEYVGWVGTKDSKPKLVDDGSWAKGAGN</sequence>
<protein>
    <recommendedName>
        <fullName evidence="4">Phosphoglycerate mutase family protein</fullName>
    </recommendedName>
</protein>
<dbReference type="SUPFAM" id="SSF53254">
    <property type="entry name" value="Phosphoglycerate mutase-like"/>
    <property type="match status" value="1"/>
</dbReference>
<evidence type="ECO:0000313" key="2">
    <source>
        <dbReference type="EMBL" id="WFD35321.1"/>
    </source>
</evidence>
<feature type="signal peptide" evidence="1">
    <location>
        <begin position="1"/>
        <end position="19"/>
    </location>
</feature>
<evidence type="ECO:0000256" key="1">
    <source>
        <dbReference type="SAM" id="SignalP"/>
    </source>
</evidence>